<gene>
    <name evidence="7" type="primary">ldh</name>
    <name evidence="11" type="ORF">EDD58_101676</name>
</gene>
<dbReference type="PANTHER" id="PTHR43128">
    <property type="entry name" value="L-2-HYDROXYCARBOXYLATE DEHYDROGENASE (NAD(P)(+))"/>
    <property type="match status" value="1"/>
</dbReference>
<dbReference type="Pfam" id="PF02866">
    <property type="entry name" value="Ldh_1_C"/>
    <property type="match status" value="1"/>
</dbReference>
<comment type="pathway">
    <text evidence="1 7">Fermentation; pyruvate fermentation to lactate; (S)-lactate from pyruvate: step 1/1.</text>
</comment>
<evidence type="ECO:0000259" key="9">
    <source>
        <dbReference type="Pfam" id="PF00056"/>
    </source>
</evidence>
<feature type="binding site" evidence="7">
    <location>
        <position position="173"/>
    </location>
    <ligand>
        <name>beta-D-fructose 1,6-bisphosphate</name>
        <dbReference type="ChEBI" id="CHEBI:32966"/>
        <note>allosteric activator</note>
    </ligand>
</feature>
<feature type="binding site" evidence="7">
    <location>
        <position position="70"/>
    </location>
    <ligand>
        <name>NAD(+)</name>
        <dbReference type="ChEBI" id="CHEBI:57540"/>
    </ligand>
</feature>
<evidence type="ECO:0000256" key="1">
    <source>
        <dbReference type="ARBA" id="ARBA00004843"/>
    </source>
</evidence>
<dbReference type="InterPro" id="IPR001557">
    <property type="entry name" value="L-lactate/malate_DH"/>
</dbReference>
<comment type="caution">
    <text evidence="11">The sequence shown here is derived from an EMBL/GenBank/DDBJ whole genome shotgun (WGS) entry which is preliminary data.</text>
</comment>
<dbReference type="HAMAP" id="MF_00488">
    <property type="entry name" value="Lactate_dehydrog"/>
    <property type="match status" value="1"/>
</dbReference>
<feature type="binding site" evidence="8">
    <location>
        <begin position="15"/>
        <end position="20"/>
    </location>
    <ligand>
        <name>NAD(+)</name>
        <dbReference type="ChEBI" id="CHEBI:57540"/>
    </ligand>
</feature>
<keyword evidence="12" id="KW-1185">Reference proteome</keyword>
<evidence type="ECO:0000256" key="6">
    <source>
        <dbReference type="ARBA" id="ARBA00049258"/>
    </source>
</evidence>
<reference evidence="11 12" key="1">
    <citation type="submission" date="2019-03" db="EMBL/GenBank/DDBJ databases">
        <title>Genomic Encyclopedia of Type Strains, Phase IV (KMG-IV): sequencing the most valuable type-strain genomes for metagenomic binning, comparative biology and taxonomic classification.</title>
        <authorList>
            <person name="Goeker M."/>
        </authorList>
    </citation>
    <scope>NUCLEOTIDE SEQUENCE [LARGE SCALE GENOMIC DNA]</scope>
    <source>
        <strain evidence="11 12">DSM 45707</strain>
    </source>
</reference>
<feature type="binding site" evidence="7 8">
    <location>
        <position position="40"/>
    </location>
    <ligand>
        <name>NAD(+)</name>
        <dbReference type="ChEBI" id="CHEBI:57540"/>
    </ligand>
</feature>
<evidence type="ECO:0000256" key="7">
    <source>
        <dbReference type="HAMAP-Rule" id="MF_00488"/>
    </source>
</evidence>
<dbReference type="InterPro" id="IPR036291">
    <property type="entry name" value="NAD(P)-bd_dom_sf"/>
</dbReference>
<comment type="catalytic activity">
    <reaction evidence="6 7">
        <text>(S)-lactate + NAD(+) = pyruvate + NADH + H(+)</text>
        <dbReference type="Rhea" id="RHEA:23444"/>
        <dbReference type="ChEBI" id="CHEBI:15361"/>
        <dbReference type="ChEBI" id="CHEBI:15378"/>
        <dbReference type="ChEBI" id="CHEBI:16651"/>
        <dbReference type="ChEBI" id="CHEBI:57540"/>
        <dbReference type="ChEBI" id="CHEBI:57945"/>
        <dbReference type="EC" id="1.1.1.27"/>
    </reaction>
</comment>
<evidence type="ECO:0000256" key="4">
    <source>
        <dbReference type="ARBA" id="ARBA00023002"/>
    </source>
</evidence>
<dbReference type="GO" id="GO:0005737">
    <property type="term" value="C:cytoplasm"/>
    <property type="evidence" value="ECO:0007669"/>
    <property type="project" value="UniProtKB-SubCell"/>
</dbReference>
<sequence>MLTFRSRGSKIVVVGTGLIGTSYAFTMMNQGLCEELVLVDQNHEKAEGYAMDLNFGLPFAHPIKIWAGDYTDCQDADIVVITTCADPLLDETQDDSLEQSAQMIRDIVDHVMASGFDGIFLIATHPTDILSYVSWKYSGLPSNRIIGLGTILDTARLKYLLGQVYQVNPIDVHAYIMGEQGETEFPVWSHADIGRRSIADHLKTDKGPSQRELDQIFENVRDTALHITERKGIPFYSEAMGLVRLTRAILHDEHSVLTVSCLLSGEYDLRNLYISVPAVVNRTGVQEIIELNLPLREKEKLRYSANILKRSMSKILIR</sequence>
<dbReference type="PIRSF" id="PIRSF000102">
    <property type="entry name" value="Lac_mal_DH"/>
    <property type="match status" value="1"/>
</dbReference>
<organism evidence="11 12">
    <name type="scientific">Hazenella coriacea</name>
    <dbReference type="NCBI Taxonomy" id="1179467"/>
    <lineage>
        <taxon>Bacteria</taxon>
        <taxon>Bacillati</taxon>
        <taxon>Bacillota</taxon>
        <taxon>Bacilli</taxon>
        <taxon>Bacillales</taxon>
        <taxon>Thermoactinomycetaceae</taxon>
        <taxon>Hazenella</taxon>
    </lineage>
</organism>
<comment type="caution">
    <text evidence="7">Lacks conserved residue(s) required for the propagation of feature annotation.</text>
</comment>
<dbReference type="NCBIfam" id="TIGR01771">
    <property type="entry name" value="L-LDH-NAD"/>
    <property type="match status" value="1"/>
</dbReference>
<evidence type="ECO:0000256" key="5">
    <source>
        <dbReference type="ARBA" id="ARBA00023027"/>
    </source>
</evidence>
<dbReference type="GO" id="GO:0006089">
    <property type="term" value="P:lactate metabolic process"/>
    <property type="evidence" value="ECO:0007669"/>
    <property type="project" value="TreeGrafter"/>
</dbReference>
<feature type="domain" description="Lactate/malate dehydrogenase N-terminal" evidence="9">
    <location>
        <begin position="10"/>
        <end position="147"/>
    </location>
</feature>
<dbReference type="InterPro" id="IPR015955">
    <property type="entry name" value="Lactate_DH/Glyco_Ohase_4_C"/>
</dbReference>
<keyword evidence="7" id="KW-0963">Cytoplasm</keyword>
<feature type="binding site" evidence="7">
    <location>
        <position position="158"/>
    </location>
    <ligand>
        <name>beta-D-fructose 1,6-bisphosphate</name>
        <dbReference type="ChEBI" id="CHEBI:32966"/>
        <note>allosteric activator</note>
    </ligand>
</feature>
<evidence type="ECO:0000256" key="2">
    <source>
        <dbReference type="ARBA" id="ARBA00006054"/>
    </source>
</evidence>
<proteinExistence type="inferred from homology"/>
<dbReference type="UniPathway" id="UPA00554">
    <property type="reaction ID" value="UER00611"/>
</dbReference>
<feature type="binding site" evidence="7">
    <location>
        <position position="45"/>
    </location>
    <ligand>
        <name>NAD(+)</name>
        <dbReference type="ChEBI" id="CHEBI:57540"/>
    </ligand>
</feature>
<dbReference type="CDD" id="cd05291">
    <property type="entry name" value="HicDH_like"/>
    <property type="match status" value="1"/>
</dbReference>
<dbReference type="NCBIfam" id="NF000824">
    <property type="entry name" value="PRK00066.1"/>
    <property type="match status" value="1"/>
</dbReference>
<dbReference type="RefSeq" id="WP_131923389.1">
    <property type="nucleotide sequence ID" value="NZ_SMAG01000001.1"/>
</dbReference>
<comment type="function">
    <text evidence="7">Catalyzes the conversion of lactate to pyruvate.</text>
</comment>
<evidence type="ECO:0000256" key="8">
    <source>
        <dbReference type="PIRSR" id="PIRSR000102-3"/>
    </source>
</evidence>
<feature type="domain" description="Lactate/malate dehydrogenase C-terminal" evidence="10">
    <location>
        <begin position="150"/>
        <end position="315"/>
    </location>
</feature>
<dbReference type="PRINTS" id="PR00086">
    <property type="entry name" value="LLDHDRGNASE"/>
</dbReference>
<dbReference type="PANTHER" id="PTHR43128:SF16">
    <property type="entry name" value="L-LACTATE DEHYDROGENASE"/>
    <property type="match status" value="1"/>
</dbReference>
<comment type="similarity">
    <text evidence="2 7">Belongs to the LDH/MDH superfamily. LDH family.</text>
</comment>
<keyword evidence="5 7" id="KW-0520">NAD</keyword>
<dbReference type="SUPFAM" id="SSF56327">
    <property type="entry name" value="LDH C-terminal domain-like"/>
    <property type="match status" value="1"/>
</dbReference>
<dbReference type="EC" id="1.1.1.27" evidence="3 7"/>
<comment type="subcellular location">
    <subcellularLocation>
        <location evidence="7">Cytoplasm</location>
    </subcellularLocation>
</comment>
<dbReference type="SUPFAM" id="SSF51735">
    <property type="entry name" value="NAD(P)-binding Rossmann-fold domains"/>
    <property type="match status" value="1"/>
</dbReference>
<evidence type="ECO:0000313" key="11">
    <source>
        <dbReference type="EMBL" id="TCS97029.1"/>
    </source>
</evidence>
<dbReference type="Proteomes" id="UP000294937">
    <property type="component" value="Unassembled WGS sequence"/>
</dbReference>
<dbReference type="GO" id="GO:0006096">
    <property type="term" value="P:glycolytic process"/>
    <property type="evidence" value="ECO:0007669"/>
    <property type="project" value="UniProtKB-UniRule"/>
</dbReference>
<dbReference type="InterPro" id="IPR011304">
    <property type="entry name" value="L-lactate_DH"/>
</dbReference>
<dbReference type="Gene3D" id="3.90.110.10">
    <property type="entry name" value="Lactate dehydrogenase/glycoside hydrolase, family 4, C-terminal"/>
    <property type="match status" value="1"/>
</dbReference>
<dbReference type="GO" id="GO:0004459">
    <property type="term" value="F:L-lactate dehydrogenase (NAD+) activity"/>
    <property type="evidence" value="ECO:0007669"/>
    <property type="project" value="UniProtKB-UniRule"/>
</dbReference>
<protein>
    <recommendedName>
        <fullName evidence="3 7">L-lactate dehydrogenase</fullName>
        <shortName evidence="7">L-LDH</shortName>
        <ecNumber evidence="3 7">1.1.1.27</ecNumber>
    </recommendedName>
</protein>
<comment type="subunit">
    <text evidence="7">Homotetramer.</text>
</comment>
<evidence type="ECO:0000256" key="3">
    <source>
        <dbReference type="ARBA" id="ARBA00012967"/>
    </source>
</evidence>
<dbReference type="Gene3D" id="3.40.50.720">
    <property type="entry name" value="NAD(P)-binding Rossmann-like Domain"/>
    <property type="match status" value="1"/>
</dbReference>
<evidence type="ECO:0000259" key="10">
    <source>
        <dbReference type="Pfam" id="PF02866"/>
    </source>
</evidence>
<dbReference type="InterPro" id="IPR022383">
    <property type="entry name" value="Lactate/malate_DH_C"/>
</dbReference>
<dbReference type="OrthoDB" id="9802969at2"/>
<keyword evidence="4 7" id="KW-0560">Oxidoreductase</keyword>
<dbReference type="Pfam" id="PF00056">
    <property type="entry name" value="Ldh_1_N"/>
    <property type="match status" value="1"/>
</dbReference>
<evidence type="ECO:0000313" key="12">
    <source>
        <dbReference type="Proteomes" id="UP000294937"/>
    </source>
</evidence>
<keyword evidence="7" id="KW-0021">Allosteric enzyme</keyword>
<comment type="activity regulation">
    <text evidence="7">Allosterically activated by fructose 1,6-bisphosphate (FBP).</text>
</comment>
<feature type="binding site" evidence="7">
    <location>
        <begin position="153"/>
        <end position="156"/>
    </location>
    <ligand>
        <name>substrate</name>
    </ligand>
</feature>
<dbReference type="EMBL" id="SMAG01000001">
    <property type="protein sequence ID" value="TCS97029.1"/>
    <property type="molecule type" value="Genomic_DNA"/>
</dbReference>
<dbReference type="AlphaFoldDB" id="A0A4R3LB83"/>
<name>A0A4R3LB83_9BACL</name>
<dbReference type="InterPro" id="IPR001236">
    <property type="entry name" value="Lactate/malate_DH_N"/>
</dbReference>
<accession>A0A4R3LB83</accession>